<dbReference type="InterPro" id="IPR005828">
    <property type="entry name" value="MFS_sugar_transport-like"/>
</dbReference>
<dbReference type="PROSITE" id="PS50850">
    <property type="entry name" value="MFS"/>
    <property type="match status" value="1"/>
</dbReference>
<keyword evidence="3 6" id="KW-0812">Transmembrane</keyword>
<evidence type="ECO:0000256" key="3">
    <source>
        <dbReference type="ARBA" id="ARBA00022692"/>
    </source>
</evidence>
<keyword evidence="2" id="KW-0813">Transport</keyword>
<dbReference type="PANTHER" id="PTHR23511:SF34">
    <property type="entry name" value="SYNAPTIC VESICLE GLYCOPROTEIN 2"/>
    <property type="match status" value="1"/>
</dbReference>
<name>A0A076N219_AMYME</name>
<protein>
    <submittedName>
        <fullName evidence="8">Major facilitator superfamily protein</fullName>
    </submittedName>
</protein>
<feature type="transmembrane region" description="Helical" evidence="6">
    <location>
        <begin position="159"/>
        <end position="181"/>
    </location>
</feature>
<feature type="transmembrane region" description="Helical" evidence="6">
    <location>
        <begin position="33"/>
        <end position="57"/>
    </location>
</feature>
<feature type="transmembrane region" description="Helical" evidence="6">
    <location>
        <begin position="403"/>
        <end position="421"/>
    </location>
</feature>
<keyword evidence="5 6" id="KW-0472">Membrane</keyword>
<evidence type="ECO:0000256" key="4">
    <source>
        <dbReference type="ARBA" id="ARBA00022989"/>
    </source>
</evidence>
<dbReference type="InterPro" id="IPR005829">
    <property type="entry name" value="Sugar_transporter_CS"/>
</dbReference>
<organism evidence="8 9">
    <name type="scientific">Amycolatopsis methanolica 239</name>
    <dbReference type="NCBI Taxonomy" id="1068978"/>
    <lineage>
        <taxon>Bacteria</taxon>
        <taxon>Bacillati</taxon>
        <taxon>Actinomycetota</taxon>
        <taxon>Actinomycetes</taxon>
        <taxon>Pseudonocardiales</taxon>
        <taxon>Pseudonocardiaceae</taxon>
        <taxon>Amycolatopsis</taxon>
        <taxon>Amycolatopsis methanolica group</taxon>
    </lineage>
</organism>
<keyword evidence="4 6" id="KW-1133">Transmembrane helix</keyword>
<dbReference type="Pfam" id="PF00083">
    <property type="entry name" value="Sugar_tr"/>
    <property type="match status" value="1"/>
</dbReference>
<dbReference type="GO" id="GO:0022857">
    <property type="term" value="F:transmembrane transporter activity"/>
    <property type="evidence" value="ECO:0007669"/>
    <property type="project" value="InterPro"/>
</dbReference>
<dbReference type="CDD" id="cd17316">
    <property type="entry name" value="MFS_SV2_like"/>
    <property type="match status" value="1"/>
</dbReference>
<feature type="transmembrane region" description="Helical" evidence="6">
    <location>
        <begin position="308"/>
        <end position="329"/>
    </location>
</feature>
<dbReference type="GO" id="GO:0005886">
    <property type="term" value="C:plasma membrane"/>
    <property type="evidence" value="ECO:0007669"/>
    <property type="project" value="UniProtKB-SubCell"/>
</dbReference>
<evidence type="ECO:0000313" key="9">
    <source>
        <dbReference type="Proteomes" id="UP000062973"/>
    </source>
</evidence>
<feature type="domain" description="Major facilitator superfamily (MFS) profile" evidence="7">
    <location>
        <begin position="35"/>
        <end position="451"/>
    </location>
</feature>
<dbReference type="eggNOG" id="COG2271">
    <property type="taxonomic scope" value="Bacteria"/>
</dbReference>
<gene>
    <name evidence="8" type="ORF">AMETH_3920</name>
</gene>
<evidence type="ECO:0000313" key="8">
    <source>
        <dbReference type="EMBL" id="AIJ24012.1"/>
    </source>
</evidence>
<feature type="transmembrane region" description="Helical" evidence="6">
    <location>
        <begin position="69"/>
        <end position="92"/>
    </location>
</feature>
<feature type="transmembrane region" description="Helical" evidence="6">
    <location>
        <begin position="336"/>
        <end position="357"/>
    </location>
</feature>
<evidence type="ECO:0000259" key="7">
    <source>
        <dbReference type="PROSITE" id="PS50850"/>
    </source>
</evidence>
<dbReference type="HOGENOM" id="CLU_001265_46_6_11"/>
<dbReference type="STRING" id="1068978.AMETH_3920"/>
<feature type="transmembrane region" description="Helical" evidence="6">
    <location>
        <begin position="427"/>
        <end position="448"/>
    </location>
</feature>
<evidence type="ECO:0000256" key="1">
    <source>
        <dbReference type="ARBA" id="ARBA00004651"/>
    </source>
</evidence>
<dbReference type="Proteomes" id="UP000062973">
    <property type="component" value="Chromosome"/>
</dbReference>
<dbReference type="SUPFAM" id="SSF103473">
    <property type="entry name" value="MFS general substrate transporter"/>
    <property type="match status" value="1"/>
</dbReference>
<dbReference type="PATRIC" id="fig|1068978.7.peg.4201"/>
<reference evidence="8 9" key="1">
    <citation type="submission" date="2014-07" db="EMBL/GenBank/DDBJ databases">
        <title>Whole Genome Sequence of the Amycolatopsis methanolica 239.</title>
        <authorList>
            <person name="Tang B."/>
        </authorList>
    </citation>
    <scope>NUCLEOTIDE SEQUENCE [LARGE SCALE GENOMIC DNA]</scope>
    <source>
        <strain evidence="8 9">239</strain>
    </source>
</reference>
<accession>A0A076N219</accession>
<dbReference type="RefSeq" id="WP_017982852.1">
    <property type="nucleotide sequence ID" value="NZ_AQUL01000001.1"/>
</dbReference>
<keyword evidence="9" id="KW-1185">Reference proteome</keyword>
<evidence type="ECO:0000256" key="6">
    <source>
        <dbReference type="SAM" id="Phobius"/>
    </source>
</evidence>
<dbReference type="InterPro" id="IPR020846">
    <property type="entry name" value="MFS_dom"/>
</dbReference>
<evidence type="ECO:0000256" key="2">
    <source>
        <dbReference type="ARBA" id="ARBA00022448"/>
    </source>
</evidence>
<dbReference type="Gene3D" id="1.20.1250.20">
    <property type="entry name" value="MFS general substrate transporter like domains"/>
    <property type="match status" value="1"/>
</dbReference>
<dbReference type="OrthoDB" id="9787026at2"/>
<feature type="transmembrane region" description="Helical" evidence="6">
    <location>
        <begin position="363"/>
        <end position="383"/>
    </location>
</feature>
<dbReference type="PANTHER" id="PTHR23511">
    <property type="entry name" value="SYNAPTIC VESICLE GLYCOPROTEIN 2"/>
    <property type="match status" value="1"/>
</dbReference>
<feature type="transmembrane region" description="Helical" evidence="6">
    <location>
        <begin position="187"/>
        <end position="208"/>
    </location>
</feature>
<proteinExistence type="predicted"/>
<dbReference type="InterPro" id="IPR036259">
    <property type="entry name" value="MFS_trans_sf"/>
</dbReference>
<sequence length="460" mass="49879">MTTFAAGSPGAAAKANAALVARLERLPVTRRLLMIRVIIGTATFFDAYTVLVIAFAMPKLVTEWHLTPAWVGLILSAGYVGQFAGAILFGWLAERIGRLRTLLITIVLFVSMDIACLFAWSGASMLVLRFLQGIGTGGEVPVASAYINEFVGARKRGRFFLLYEVIFPVGLLFAGLAGYFLVPEFGWRALFVVGLVPAVLMIPLRVFMPESPRWLAAKGKFDRADKVVTMLEREAVKEGKPLPEPAARPVTAPATGAGWRDLFRGIYLKRTLMLWALWITVYVINNGLVTWLPTLYRQVFDLPLQTSLLYGWITSAVGVVASVLCALYIDKVGRKRWYAIAFLAATVPLVVLTALGATTATQVVILAPIAYAILQTIAFSLYLYSAELYPTRLRAVGTGFGSAWLRAASSAGPLLVGFVVAGLGIRYVFAAFAVVALIGGVVTIRHAVETKGQVLEELSP</sequence>
<evidence type="ECO:0000256" key="5">
    <source>
        <dbReference type="ARBA" id="ARBA00023136"/>
    </source>
</evidence>
<dbReference type="EMBL" id="CP009110">
    <property type="protein sequence ID" value="AIJ24012.1"/>
    <property type="molecule type" value="Genomic_DNA"/>
</dbReference>
<dbReference type="KEGG" id="amq:AMETH_3920"/>
<feature type="transmembrane region" description="Helical" evidence="6">
    <location>
        <begin position="126"/>
        <end position="147"/>
    </location>
</feature>
<feature type="transmembrane region" description="Helical" evidence="6">
    <location>
        <begin position="272"/>
        <end position="296"/>
    </location>
</feature>
<feature type="transmembrane region" description="Helical" evidence="6">
    <location>
        <begin position="99"/>
        <end position="120"/>
    </location>
</feature>
<dbReference type="PROSITE" id="PS00217">
    <property type="entry name" value="SUGAR_TRANSPORT_2"/>
    <property type="match status" value="1"/>
</dbReference>
<comment type="subcellular location">
    <subcellularLocation>
        <location evidence="1">Cell membrane</location>
        <topology evidence="1">Multi-pass membrane protein</topology>
    </subcellularLocation>
</comment>
<dbReference type="AlphaFoldDB" id="A0A076N219"/>